<evidence type="ECO:0000313" key="2">
    <source>
        <dbReference type="Proteomes" id="UP000886998"/>
    </source>
</evidence>
<dbReference type="EMBL" id="BMAV01000104">
    <property type="protein sequence ID" value="GFY37096.1"/>
    <property type="molecule type" value="Genomic_DNA"/>
</dbReference>
<keyword evidence="2" id="KW-1185">Reference proteome</keyword>
<evidence type="ECO:0000313" key="1">
    <source>
        <dbReference type="EMBL" id="GFY37096.1"/>
    </source>
</evidence>
<accession>A0A8X7BM41</accession>
<gene>
    <name evidence="1" type="ORF">TNIN_341331</name>
</gene>
<organism evidence="1 2">
    <name type="scientific">Trichonephila inaurata madagascariensis</name>
    <dbReference type="NCBI Taxonomy" id="2747483"/>
    <lineage>
        <taxon>Eukaryota</taxon>
        <taxon>Metazoa</taxon>
        <taxon>Ecdysozoa</taxon>
        <taxon>Arthropoda</taxon>
        <taxon>Chelicerata</taxon>
        <taxon>Arachnida</taxon>
        <taxon>Araneae</taxon>
        <taxon>Araneomorphae</taxon>
        <taxon>Entelegynae</taxon>
        <taxon>Araneoidea</taxon>
        <taxon>Nephilidae</taxon>
        <taxon>Trichonephila</taxon>
        <taxon>Trichonephila inaurata</taxon>
    </lineage>
</organism>
<dbReference type="AlphaFoldDB" id="A0A8X7BM41"/>
<reference evidence="1" key="1">
    <citation type="submission" date="2020-08" db="EMBL/GenBank/DDBJ databases">
        <title>Multicomponent nature underlies the extraordinary mechanical properties of spider dragline silk.</title>
        <authorList>
            <person name="Kono N."/>
            <person name="Nakamura H."/>
            <person name="Mori M."/>
            <person name="Yoshida Y."/>
            <person name="Ohtoshi R."/>
            <person name="Malay A.D."/>
            <person name="Moran D.A.P."/>
            <person name="Tomita M."/>
            <person name="Numata K."/>
            <person name="Arakawa K."/>
        </authorList>
    </citation>
    <scope>NUCLEOTIDE SEQUENCE</scope>
</reference>
<dbReference type="Proteomes" id="UP000886998">
    <property type="component" value="Unassembled WGS sequence"/>
</dbReference>
<sequence length="91" mass="10335">MWSRFLAHREISLKSITKFHLDRYASLFGGSGSRLELFFAALSSTSEMWSKFKSAAHREIVTKKIAHNGVDLYGAHFAAVTQIRNFCVLKI</sequence>
<comment type="caution">
    <text evidence="1">The sequence shown here is derived from an EMBL/GenBank/DDBJ whole genome shotgun (WGS) entry which is preliminary data.</text>
</comment>
<name>A0A8X7BM41_9ARAC</name>
<proteinExistence type="predicted"/>
<protein>
    <submittedName>
        <fullName evidence="1">Uncharacterized protein</fullName>
    </submittedName>
</protein>